<protein>
    <submittedName>
        <fullName evidence="3">Aryl-alcohol dehydrogenase-like predicted oxidoreductase</fullName>
    </submittedName>
</protein>
<dbReference type="PANTHER" id="PTHR43364:SF4">
    <property type="entry name" value="NAD(P)-LINKED OXIDOREDUCTASE SUPERFAMILY PROTEIN"/>
    <property type="match status" value="1"/>
</dbReference>
<dbReference type="RefSeq" id="WP_310306021.1">
    <property type="nucleotide sequence ID" value="NZ_BAAAPS010000005.1"/>
</dbReference>
<dbReference type="Pfam" id="PF00248">
    <property type="entry name" value="Aldo_ket_red"/>
    <property type="match status" value="1"/>
</dbReference>
<evidence type="ECO:0000313" key="3">
    <source>
        <dbReference type="EMBL" id="MDR7364397.1"/>
    </source>
</evidence>
<reference evidence="3 4" key="1">
    <citation type="submission" date="2023-07" db="EMBL/GenBank/DDBJ databases">
        <title>Sequencing the genomes of 1000 actinobacteria strains.</title>
        <authorList>
            <person name="Klenk H.-P."/>
        </authorList>
    </citation>
    <scope>NUCLEOTIDE SEQUENCE [LARGE SCALE GENOMIC DNA]</scope>
    <source>
        <strain evidence="3 4">DSM 19426</strain>
    </source>
</reference>
<dbReference type="Proteomes" id="UP001183648">
    <property type="component" value="Unassembled WGS sequence"/>
</dbReference>
<accession>A0ABU2C168</accession>
<name>A0ABU2C168_9ACTN</name>
<dbReference type="Gene3D" id="3.20.20.100">
    <property type="entry name" value="NADP-dependent oxidoreductase domain"/>
    <property type="match status" value="1"/>
</dbReference>
<gene>
    <name evidence="3" type="ORF">J2S63_003950</name>
</gene>
<dbReference type="InterPro" id="IPR036812">
    <property type="entry name" value="NAD(P)_OxRdtase_dom_sf"/>
</dbReference>
<feature type="domain" description="NADP-dependent oxidoreductase" evidence="2">
    <location>
        <begin position="17"/>
        <end position="312"/>
    </location>
</feature>
<dbReference type="EMBL" id="JAVDYG010000001">
    <property type="protein sequence ID" value="MDR7364397.1"/>
    <property type="molecule type" value="Genomic_DNA"/>
</dbReference>
<proteinExistence type="predicted"/>
<keyword evidence="4" id="KW-1185">Reference proteome</keyword>
<dbReference type="PANTHER" id="PTHR43364">
    <property type="entry name" value="NADH-SPECIFIC METHYLGLYOXAL REDUCTASE-RELATED"/>
    <property type="match status" value="1"/>
</dbReference>
<evidence type="ECO:0000259" key="2">
    <source>
        <dbReference type="Pfam" id="PF00248"/>
    </source>
</evidence>
<dbReference type="InterPro" id="IPR050523">
    <property type="entry name" value="AKR_Detox_Biosynth"/>
</dbReference>
<dbReference type="InterPro" id="IPR023210">
    <property type="entry name" value="NADP_OxRdtase_dom"/>
</dbReference>
<sequence>MLATRPLGARGPSVSTIALGTMTFGVETDEPEAHRQLDAFVGAGGTMVDTADVYGGGQSERIVGRWLADNPGVDVVLATKGRFAPPPGSAGASRRSLVRSLEASLDRLGVEAVDLYLVHGWDPVTPVEETLDVLSGFARQGRLHSIGWSNVTGWQLARLMATARLGGFVVPTAIQPQYNLLDRGIEHEVLPCALEEGLAVTPWSPLGGGWLTGKYSRDTRPTGATRLGEDPGRGVEAYDTRNTDRTWRVVDAVEQVADKHDRPMPQVALAWLLTRPGVASVIAGARTLDQLSQALDAGSLELDADDLRLLGEVSAPGVLPYPQGMIAGSCGVDVWDRLGTGG</sequence>
<organism evidence="3 4">
    <name type="scientific">Nocardioides marmoribigeumensis</name>
    <dbReference type="NCBI Taxonomy" id="433649"/>
    <lineage>
        <taxon>Bacteria</taxon>
        <taxon>Bacillati</taxon>
        <taxon>Actinomycetota</taxon>
        <taxon>Actinomycetes</taxon>
        <taxon>Propionibacteriales</taxon>
        <taxon>Nocardioidaceae</taxon>
        <taxon>Nocardioides</taxon>
    </lineage>
</organism>
<comment type="caution">
    <text evidence="3">The sequence shown here is derived from an EMBL/GenBank/DDBJ whole genome shotgun (WGS) entry which is preliminary data.</text>
</comment>
<evidence type="ECO:0000256" key="1">
    <source>
        <dbReference type="ARBA" id="ARBA00023002"/>
    </source>
</evidence>
<dbReference type="SUPFAM" id="SSF51430">
    <property type="entry name" value="NAD(P)-linked oxidoreductase"/>
    <property type="match status" value="1"/>
</dbReference>
<keyword evidence="1" id="KW-0560">Oxidoreductase</keyword>
<evidence type="ECO:0000313" key="4">
    <source>
        <dbReference type="Proteomes" id="UP001183648"/>
    </source>
</evidence>